<dbReference type="SUPFAM" id="SSF46689">
    <property type="entry name" value="Homeodomain-like"/>
    <property type="match status" value="1"/>
</dbReference>
<dbReference type="PANTHER" id="PTHR30055">
    <property type="entry name" value="HTH-TYPE TRANSCRIPTIONAL REGULATOR RUTR"/>
    <property type="match status" value="1"/>
</dbReference>
<evidence type="ECO:0000256" key="2">
    <source>
        <dbReference type="PROSITE-ProRule" id="PRU00335"/>
    </source>
</evidence>
<feature type="domain" description="HTH tetR-type" evidence="4">
    <location>
        <begin position="31"/>
        <end position="90"/>
    </location>
</feature>
<dbReference type="PROSITE" id="PS50977">
    <property type="entry name" value="HTH_TETR_2"/>
    <property type="match status" value="1"/>
</dbReference>
<feature type="region of interest" description="Disordered" evidence="3">
    <location>
        <begin position="1"/>
        <end position="26"/>
    </location>
</feature>
<feature type="DNA-binding region" description="H-T-H motif" evidence="2">
    <location>
        <begin position="53"/>
        <end position="72"/>
    </location>
</feature>
<feature type="compositionally biased region" description="Polar residues" evidence="3">
    <location>
        <begin position="1"/>
        <end position="16"/>
    </location>
</feature>
<evidence type="ECO:0000256" key="3">
    <source>
        <dbReference type="SAM" id="MobiDB-lite"/>
    </source>
</evidence>
<evidence type="ECO:0000313" key="5">
    <source>
        <dbReference type="EMBL" id="NKG21915.1"/>
    </source>
</evidence>
<dbReference type="InterPro" id="IPR009057">
    <property type="entry name" value="Homeodomain-like_sf"/>
</dbReference>
<dbReference type="Proteomes" id="UP000746595">
    <property type="component" value="Unassembled WGS sequence"/>
</dbReference>
<evidence type="ECO:0000259" key="4">
    <source>
        <dbReference type="PROSITE" id="PS50977"/>
    </source>
</evidence>
<comment type="caution">
    <text evidence="5">The sequence shown here is derived from an EMBL/GenBank/DDBJ whole genome shotgun (WGS) entry which is preliminary data.</text>
</comment>
<dbReference type="PANTHER" id="PTHR30055:SF227">
    <property type="entry name" value="TRANSCRIPTIONAL REGULATORY PROTEIN (PROBABLY TETR-FAMILY)-RELATED"/>
    <property type="match status" value="1"/>
</dbReference>
<keyword evidence="6" id="KW-1185">Reference proteome</keyword>
<reference evidence="5 6" key="1">
    <citation type="submission" date="2020-04" db="EMBL/GenBank/DDBJ databases">
        <title>Paeniglutamicibacter sp. ANT13_2, a novel actinomycete isolated from sediment in Antarctica.</title>
        <authorList>
            <person name="Sakdapetsiri C."/>
            <person name="Pinyakong O."/>
        </authorList>
    </citation>
    <scope>NUCLEOTIDE SEQUENCE [LARGE SCALE GENOMIC DNA]</scope>
    <source>
        <strain evidence="5 6">ANT13_2</strain>
    </source>
</reference>
<organism evidence="5 6">
    <name type="scientific">Paeniglutamicibacter terrestris</name>
    <dbReference type="NCBI Taxonomy" id="2723403"/>
    <lineage>
        <taxon>Bacteria</taxon>
        <taxon>Bacillati</taxon>
        <taxon>Actinomycetota</taxon>
        <taxon>Actinomycetes</taxon>
        <taxon>Micrococcales</taxon>
        <taxon>Micrococcaceae</taxon>
        <taxon>Paeniglutamicibacter</taxon>
    </lineage>
</organism>
<accession>A0ABX1G8D7</accession>
<proteinExistence type="predicted"/>
<name>A0ABX1G8D7_9MICC</name>
<dbReference type="InterPro" id="IPR001647">
    <property type="entry name" value="HTH_TetR"/>
</dbReference>
<dbReference type="EMBL" id="JAAWVT010000007">
    <property type="protein sequence ID" value="NKG21915.1"/>
    <property type="molecule type" value="Genomic_DNA"/>
</dbReference>
<keyword evidence="1 2" id="KW-0238">DNA-binding</keyword>
<gene>
    <name evidence="5" type="ORF">HED64_14525</name>
</gene>
<dbReference type="Pfam" id="PF00440">
    <property type="entry name" value="TetR_N"/>
    <property type="match status" value="1"/>
</dbReference>
<dbReference type="InterPro" id="IPR050109">
    <property type="entry name" value="HTH-type_TetR-like_transc_reg"/>
</dbReference>
<sequence length="236" mass="25401">MVNNLQASNAPASTPDSPGDGRSARWDSHRAARRLELIKLARRTIHLLGPGASMEDIAAAANTSKSVFYRYFGDKEGMRAALGEYVITNFRAQVIAAGRSSSGESEALHAMVLAYLQMASTSPNIYFFVTAVPSADILTNPSAELEPDTGASALNNFFDELTAMMRTRMHSYMGIPEGHTASAALELWPRASIGMVRAAGELWLRAPEGSQRPSIEELATAITAWLTHGVTHQPPG</sequence>
<evidence type="ECO:0000313" key="6">
    <source>
        <dbReference type="Proteomes" id="UP000746595"/>
    </source>
</evidence>
<evidence type="ECO:0000256" key="1">
    <source>
        <dbReference type="ARBA" id="ARBA00023125"/>
    </source>
</evidence>
<dbReference type="Gene3D" id="1.10.357.10">
    <property type="entry name" value="Tetracycline Repressor, domain 2"/>
    <property type="match status" value="1"/>
</dbReference>
<protein>
    <submittedName>
        <fullName evidence="5">TetR/AcrR family transcriptional regulator</fullName>
    </submittedName>
</protein>